<dbReference type="InterPro" id="IPR020846">
    <property type="entry name" value="MFS_dom"/>
</dbReference>
<feature type="transmembrane region" description="Helical" evidence="7">
    <location>
        <begin position="92"/>
        <end position="114"/>
    </location>
</feature>
<protein>
    <submittedName>
        <fullName evidence="9">Drug resistance transporter, EmrB/QacA subfamily</fullName>
    </submittedName>
</protein>
<feature type="domain" description="Major facilitator superfamily (MFS) profile" evidence="8">
    <location>
        <begin position="25"/>
        <end position="482"/>
    </location>
</feature>
<dbReference type="EMBL" id="FZOD01000087">
    <property type="protein sequence ID" value="SNT62054.1"/>
    <property type="molecule type" value="Genomic_DNA"/>
</dbReference>
<feature type="transmembrane region" description="Helical" evidence="7">
    <location>
        <begin position="178"/>
        <end position="200"/>
    </location>
</feature>
<dbReference type="Gene3D" id="1.20.1720.10">
    <property type="entry name" value="Multidrug resistance protein D"/>
    <property type="match status" value="1"/>
</dbReference>
<evidence type="ECO:0000313" key="9">
    <source>
        <dbReference type="EMBL" id="SNT62054.1"/>
    </source>
</evidence>
<feature type="transmembrane region" description="Helical" evidence="7">
    <location>
        <begin position="370"/>
        <end position="390"/>
    </location>
</feature>
<feature type="transmembrane region" description="Helical" evidence="7">
    <location>
        <begin position="63"/>
        <end position="80"/>
    </location>
</feature>
<feature type="transmembrane region" description="Helical" evidence="7">
    <location>
        <begin position="421"/>
        <end position="438"/>
    </location>
</feature>
<dbReference type="GO" id="GO:0022857">
    <property type="term" value="F:transmembrane transporter activity"/>
    <property type="evidence" value="ECO:0007669"/>
    <property type="project" value="InterPro"/>
</dbReference>
<evidence type="ECO:0000256" key="6">
    <source>
        <dbReference type="ARBA" id="ARBA00023136"/>
    </source>
</evidence>
<dbReference type="PROSITE" id="PS00216">
    <property type="entry name" value="SUGAR_TRANSPORT_1"/>
    <property type="match status" value="1"/>
</dbReference>
<sequence length="493" mass="50564">MRSQMGSADTAATAPTPPADRRWWALVAVAAGQLMIAADATIMNIALPTVQQELGLTGPQRQWVITIFALGYGGLLLLGGRLSDLIGRKRCLLIGLSGFAIASILGGMAVDPAMILTSRALQGVFGALFTPSVLALIGTTFTTPDERGKAFGIYGTVMGSSSGVGLVLGGLLTDYAGWRWSLLVSVPIAAAAAFGVAATVRTTPRHHDGTRVDVTGAILATAGLMALVFGLSQAESDGWTAGSTLTGLAAGLILLALFAWSQNRTAHALLPLRVVLHRRRGGAYLAVLCMAVGNFAGFFFLTFYLQSVLEYSPLKAGLAFLPYTVAIVLGVRLARRFVIGAPVRLLLSPGLVATAGGLALLGLLGPDSGYATHLLPIVVLLGLGNAWVLVPANSTATLDAGPDAGVAGATVMTSMQIGSSLGVALLGSIAGSAATGFLQTHPGTADLTARATVHGYNLAGVAAAGLLCLAAIAVFLIIGPKKHTPRKERDRNQ</sequence>
<keyword evidence="10" id="KW-1185">Reference proteome</keyword>
<dbReference type="PANTHER" id="PTHR42718:SF46">
    <property type="entry name" value="BLR6921 PROTEIN"/>
    <property type="match status" value="1"/>
</dbReference>
<evidence type="ECO:0000256" key="5">
    <source>
        <dbReference type="ARBA" id="ARBA00022989"/>
    </source>
</evidence>
<feature type="transmembrane region" description="Helical" evidence="7">
    <location>
        <begin position="238"/>
        <end position="260"/>
    </location>
</feature>
<dbReference type="Gene3D" id="1.20.1250.20">
    <property type="entry name" value="MFS general substrate transporter like domains"/>
    <property type="match status" value="1"/>
</dbReference>
<gene>
    <name evidence="9" type="ORF">SAMN05216276_108722</name>
</gene>
<dbReference type="PRINTS" id="PR01036">
    <property type="entry name" value="TCRTETB"/>
</dbReference>
<dbReference type="InterPro" id="IPR011701">
    <property type="entry name" value="MFS"/>
</dbReference>
<feature type="transmembrane region" description="Helical" evidence="7">
    <location>
        <begin position="23"/>
        <end position="43"/>
    </location>
</feature>
<feature type="transmembrane region" description="Helical" evidence="7">
    <location>
        <begin position="316"/>
        <end position="334"/>
    </location>
</feature>
<dbReference type="Pfam" id="PF07690">
    <property type="entry name" value="MFS_1"/>
    <property type="match status" value="1"/>
</dbReference>
<dbReference type="RefSeq" id="WP_245878932.1">
    <property type="nucleotide sequence ID" value="NZ_FZOD01000087.1"/>
</dbReference>
<dbReference type="PROSITE" id="PS50850">
    <property type="entry name" value="MFS"/>
    <property type="match status" value="1"/>
</dbReference>
<dbReference type="InterPro" id="IPR036259">
    <property type="entry name" value="MFS_trans_sf"/>
</dbReference>
<keyword evidence="3" id="KW-1003">Cell membrane</keyword>
<organism evidence="9 10">
    <name type="scientific">Streptosporangium subroseum</name>
    <dbReference type="NCBI Taxonomy" id="106412"/>
    <lineage>
        <taxon>Bacteria</taxon>
        <taxon>Bacillati</taxon>
        <taxon>Actinomycetota</taxon>
        <taxon>Actinomycetes</taxon>
        <taxon>Streptosporangiales</taxon>
        <taxon>Streptosporangiaceae</taxon>
        <taxon>Streptosporangium</taxon>
    </lineage>
</organism>
<dbReference type="AlphaFoldDB" id="A0A239P5W0"/>
<dbReference type="Proteomes" id="UP000198282">
    <property type="component" value="Unassembled WGS sequence"/>
</dbReference>
<feature type="transmembrane region" description="Helical" evidence="7">
    <location>
        <begin position="458"/>
        <end position="479"/>
    </location>
</feature>
<comment type="subcellular location">
    <subcellularLocation>
        <location evidence="1">Cell membrane</location>
        <topology evidence="1">Multi-pass membrane protein</topology>
    </subcellularLocation>
</comment>
<keyword evidence="2" id="KW-0813">Transport</keyword>
<evidence type="ECO:0000256" key="1">
    <source>
        <dbReference type="ARBA" id="ARBA00004651"/>
    </source>
</evidence>
<reference evidence="9 10" key="1">
    <citation type="submission" date="2017-06" db="EMBL/GenBank/DDBJ databases">
        <authorList>
            <person name="Kim H.J."/>
            <person name="Triplett B.A."/>
        </authorList>
    </citation>
    <scope>NUCLEOTIDE SEQUENCE [LARGE SCALE GENOMIC DNA]</scope>
    <source>
        <strain evidence="9 10">CGMCC 4.2132</strain>
    </source>
</reference>
<evidence type="ECO:0000256" key="3">
    <source>
        <dbReference type="ARBA" id="ARBA00022475"/>
    </source>
</evidence>
<feature type="transmembrane region" description="Helical" evidence="7">
    <location>
        <begin position="120"/>
        <end position="139"/>
    </location>
</feature>
<keyword evidence="6 7" id="KW-0472">Membrane</keyword>
<name>A0A239P5W0_9ACTN</name>
<keyword evidence="4 7" id="KW-0812">Transmembrane</keyword>
<dbReference type="CDD" id="cd17321">
    <property type="entry name" value="MFS_MMR_MDR_like"/>
    <property type="match status" value="1"/>
</dbReference>
<feature type="transmembrane region" description="Helical" evidence="7">
    <location>
        <begin position="281"/>
        <end position="304"/>
    </location>
</feature>
<evidence type="ECO:0000256" key="7">
    <source>
        <dbReference type="SAM" id="Phobius"/>
    </source>
</evidence>
<evidence type="ECO:0000256" key="2">
    <source>
        <dbReference type="ARBA" id="ARBA00022448"/>
    </source>
</evidence>
<evidence type="ECO:0000259" key="8">
    <source>
        <dbReference type="PROSITE" id="PS50850"/>
    </source>
</evidence>
<dbReference type="GO" id="GO:0005886">
    <property type="term" value="C:plasma membrane"/>
    <property type="evidence" value="ECO:0007669"/>
    <property type="project" value="UniProtKB-SubCell"/>
</dbReference>
<accession>A0A239P5W0</accession>
<feature type="transmembrane region" description="Helical" evidence="7">
    <location>
        <begin position="212"/>
        <end position="232"/>
    </location>
</feature>
<keyword evidence="5 7" id="KW-1133">Transmembrane helix</keyword>
<proteinExistence type="predicted"/>
<evidence type="ECO:0000256" key="4">
    <source>
        <dbReference type="ARBA" id="ARBA00022692"/>
    </source>
</evidence>
<evidence type="ECO:0000313" key="10">
    <source>
        <dbReference type="Proteomes" id="UP000198282"/>
    </source>
</evidence>
<dbReference type="InterPro" id="IPR005829">
    <property type="entry name" value="Sugar_transporter_CS"/>
</dbReference>
<feature type="transmembrane region" description="Helical" evidence="7">
    <location>
        <begin position="151"/>
        <end position="172"/>
    </location>
</feature>
<feature type="transmembrane region" description="Helical" evidence="7">
    <location>
        <begin position="346"/>
        <end position="364"/>
    </location>
</feature>
<dbReference type="SUPFAM" id="SSF103473">
    <property type="entry name" value="MFS general substrate transporter"/>
    <property type="match status" value="1"/>
</dbReference>
<dbReference type="PANTHER" id="PTHR42718">
    <property type="entry name" value="MAJOR FACILITATOR SUPERFAMILY MULTIDRUG TRANSPORTER MFSC"/>
    <property type="match status" value="1"/>
</dbReference>